<evidence type="ECO:0000313" key="1">
    <source>
        <dbReference type="EnsemblPlants" id="AVESA.00010b.r2.4DG0785950.1.CDS"/>
    </source>
</evidence>
<evidence type="ECO:0000313" key="2">
    <source>
        <dbReference type="Proteomes" id="UP001732700"/>
    </source>
</evidence>
<reference evidence="1" key="1">
    <citation type="submission" date="2021-05" db="EMBL/GenBank/DDBJ databases">
        <authorList>
            <person name="Scholz U."/>
            <person name="Mascher M."/>
            <person name="Fiebig A."/>
        </authorList>
    </citation>
    <scope>NUCLEOTIDE SEQUENCE [LARGE SCALE GENOMIC DNA]</scope>
</reference>
<organism evidence="1 2">
    <name type="scientific">Avena sativa</name>
    <name type="common">Oat</name>
    <dbReference type="NCBI Taxonomy" id="4498"/>
    <lineage>
        <taxon>Eukaryota</taxon>
        <taxon>Viridiplantae</taxon>
        <taxon>Streptophyta</taxon>
        <taxon>Embryophyta</taxon>
        <taxon>Tracheophyta</taxon>
        <taxon>Spermatophyta</taxon>
        <taxon>Magnoliopsida</taxon>
        <taxon>Liliopsida</taxon>
        <taxon>Poales</taxon>
        <taxon>Poaceae</taxon>
        <taxon>BOP clade</taxon>
        <taxon>Pooideae</taxon>
        <taxon>Poodae</taxon>
        <taxon>Poeae</taxon>
        <taxon>Poeae Chloroplast Group 1 (Aveneae type)</taxon>
        <taxon>Aveninae</taxon>
        <taxon>Avena</taxon>
    </lineage>
</organism>
<proteinExistence type="predicted"/>
<keyword evidence="2" id="KW-1185">Reference proteome</keyword>
<dbReference type="Proteomes" id="UP001732700">
    <property type="component" value="Chromosome 4D"/>
</dbReference>
<name>A0ACD5XFN1_AVESA</name>
<sequence>MDSNSSSTTNPPPPSQDAAGGDGGKALAFDAPQPQPQPVREDYVQNAVKFLSHPKVRGSAVVYRRSFLQNKGLTSDEIDEAFRRVPDPQPTAASPSAQTQTQTQPPPPAPLQTYAAQPQSAIVVSQQQHPSFTWYRAFVAAGLLLGFGASAAVFIKKLFLPRLKSWIRKVVAEAHETAERKSKIDEETKEAVRASSEAVSAIAKTNQELLASKDEEKKILVTLTQALDSQAKVLKSLTESLSHSRDSVNFTREDRFSHYRPLEEHAPRNGPVNTPWRPPQQPNMYGVPNSDFGSGRPSFAPAPTEPTSGSFSRSYVETVQRGDRPSGSKQPWEMQQYAQPKLGYGSNTHLSEDGSYSEARENYGPSYHQNGKAPDFHTEEPRPSAYSTGAEEMPPPQRRWVPPQPPGVAMPEAAAAIRQPKSLPKEPSSDVSEAAGEMQVNGAQSSSSAAEVVPVNGSTMSDAGRSEMEEQVEAV</sequence>
<reference evidence="1" key="2">
    <citation type="submission" date="2025-09" db="UniProtKB">
        <authorList>
            <consortium name="EnsemblPlants"/>
        </authorList>
    </citation>
    <scope>IDENTIFICATION</scope>
</reference>
<dbReference type="EnsemblPlants" id="AVESA.00010b.r2.4DG0785950.1">
    <property type="protein sequence ID" value="AVESA.00010b.r2.4DG0785950.1.CDS"/>
    <property type="gene ID" value="AVESA.00010b.r2.4DG0785950"/>
</dbReference>
<accession>A0ACD5XFN1</accession>
<protein>
    <submittedName>
        <fullName evidence="1">Uncharacterized protein</fullName>
    </submittedName>
</protein>